<dbReference type="KEGG" id="paln:B0W48_18105"/>
<name>A0A1Q2H2L3_9GAMM</name>
<sequence>MIETTTTHINLNELTHLQAINKKLVAGYHICEQDNVMWQELDQHIEDYTALFTALGHDLKRDSRGFYYFGSDESTPNMGKISRAIALTIYILIEHYANTGKDPMRALFDDVNDLELMQTLVQINKHLFDQLEVFSGSDLRKDVYLRMVRLGLAREVEGGFMLQAPIHRYIDALMEVNEETYLTEDEE</sequence>
<protein>
    <recommendedName>
        <fullName evidence="3">DUF4194 domain-containing protein</fullName>
    </recommendedName>
</protein>
<evidence type="ECO:0000313" key="1">
    <source>
        <dbReference type="EMBL" id="AQQ01521.1"/>
    </source>
</evidence>
<dbReference type="EMBL" id="CP019628">
    <property type="protein sequence ID" value="AQQ01521.1"/>
    <property type="molecule type" value="Genomic_DNA"/>
</dbReference>
<reference evidence="1 2" key="1">
    <citation type="submission" date="2017-02" db="EMBL/GenBank/DDBJ databases">
        <title>Complete genome sequence of the cold-active Pseudoalteromonas aliena strain EH1 isolated from Arctic seawater.</title>
        <authorList>
            <person name="Kim E."/>
            <person name="Heo E."/>
            <person name="Kim H."/>
            <person name="Kim D."/>
        </authorList>
    </citation>
    <scope>NUCLEOTIDE SEQUENCE [LARGE SCALE GENOMIC DNA]</scope>
    <source>
        <strain evidence="1 2">EH1</strain>
    </source>
</reference>
<organism evidence="1 2">
    <name type="scientific">Pseudoalteromonas aliena</name>
    <dbReference type="NCBI Taxonomy" id="247523"/>
    <lineage>
        <taxon>Bacteria</taxon>
        <taxon>Pseudomonadati</taxon>
        <taxon>Pseudomonadota</taxon>
        <taxon>Gammaproteobacteria</taxon>
        <taxon>Alteromonadales</taxon>
        <taxon>Pseudoalteromonadaceae</taxon>
        <taxon>Pseudoalteromonas</taxon>
    </lineage>
</organism>
<dbReference type="AlphaFoldDB" id="A0A1Q2H2L3"/>
<dbReference type="RefSeq" id="WP_077538156.1">
    <property type="nucleotide sequence ID" value="NZ_CP019628.1"/>
</dbReference>
<evidence type="ECO:0008006" key="3">
    <source>
        <dbReference type="Google" id="ProtNLM"/>
    </source>
</evidence>
<dbReference type="Gene3D" id="1.10.10.2250">
    <property type="match status" value="1"/>
</dbReference>
<gene>
    <name evidence="1" type="ORF">B0W48_18105</name>
</gene>
<accession>A0A1Q2H2L3</accession>
<proteinExistence type="predicted"/>
<dbReference type="InterPro" id="IPR053841">
    <property type="entry name" value="MksE"/>
</dbReference>
<dbReference type="STRING" id="247523.B0W48_18105"/>
<dbReference type="Proteomes" id="UP000188243">
    <property type="component" value="Chromosome"/>
</dbReference>
<dbReference type="InterPro" id="IPR042038">
    <property type="entry name" value="MukE_N"/>
</dbReference>
<evidence type="ECO:0000313" key="2">
    <source>
        <dbReference type="Proteomes" id="UP000188243"/>
    </source>
</evidence>
<dbReference type="Pfam" id="PF21980">
    <property type="entry name" value="MksE"/>
    <property type="match status" value="1"/>
</dbReference>